<evidence type="ECO:0000313" key="1">
    <source>
        <dbReference type="EMBL" id="KAI0065537.1"/>
    </source>
</evidence>
<reference evidence="1" key="2">
    <citation type="journal article" date="2022" name="New Phytol.">
        <title>Evolutionary transition to the ectomycorrhizal habit in the genomes of a hyperdiverse lineage of mushroom-forming fungi.</title>
        <authorList>
            <person name="Looney B."/>
            <person name="Miyauchi S."/>
            <person name="Morin E."/>
            <person name="Drula E."/>
            <person name="Courty P.E."/>
            <person name="Kohler A."/>
            <person name="Kuo A."/>
            <person name="LaButti K."/>
            <person name="Pangilinan J."/>
            <person name="Lipzen A."/>
            <person name="Riley R."/>
            <person name="Andreopoulos W."/>
            <person name="He G."/>
            <person name="Johnson J."/>
            <person name="Nolan M."/>
            <person name="Tritt A."/>
            <person name="Barry K.W."/>
            <person name="Grigoriev I.V."/>
            <person name="Nagy L.G."/>
            <person name="Hibbett D."/>
            <person name="Henrissat B."/>
            <person name="Matheny P.B."/>
            <person name="Labbe J."/>
            <person name="Martin F.M."/>
        </authorList>
    </citation>
    <scope>NUCLEOTIDE SEQUENCE</scope>
    <source>
        <strain evidence="1">HHB10654</strain>
    </source>
</reference>
<proteinExistence type="predicted"/>
<evidence type="ECO:0000313" key="2">
    <source>
        <dbReference type="Proteomes" id="UP000814140"/>
    </source>
</evidence>
<comment type="caution">
    <text evidence="1">The sequence shown here is derived from an EMBL/GenBank/DDBJ whole genome shotgun (WGS) entry which is preliminary data.</text>
</comment>
<dbReference type="Proteomes" id="UP000814140">
    <property type="component" value="Unassembled WGS sequence"/>
</dbReference>
<accession>A0ACB8TB51</accession>
<keyword evidence="2" id="KW-1185">Reference proteome</keyword>
<dbReference type="EMBL" id="MU277195">
    <property type="protein sequence ID" value="KAI0065537.1"/>
    <property type="molecule type" value="Genomic_DNA"/>
</dbReference>
<gene>
    <name evidence="1" type="ORF">BV25DRAFT_1705181</name>
</gene>
<sequence>MSLSVRKKSLYISILWQGRRHDIFSVLNTTDLSRWECSAHFPRYHRRLAYIHDSAVFSCGAWRRILLSFDREGKPEGLMIVAWLVSGCRRLWLCIGADLRDVKAPQMVAYRLYMLSLWCIEKSNISFGSLVVTRTTARAEYVFYPVDVACRLRIVASLLMRRVYYCAVVSILHKGSDNRGESCFRSKAVTAKVEVGCCRGLSTASVGLRRNHASCGSSWNCS</sequence>
<reference evidence="1" key="1">
    <citation type="submission" date="2021-03" db="EMBL/GenBank/DDBJ databases">
        <authorList>
            <consortium name="DOE Joint Genome Institute"/>
            <person name="Ahrendt S."/>
            <person name="Looney B.P."/>
            <person name="Miyauchi S."/>
            <person name="Morin E."/>
            <person name="Drula E."/>
            <person name="Courty P.E."/>
            <person name="Chicoki N."/>
            <person name="Fauchery L."/>
            <person name="Kohler A."/>
            <person name="Kuo A."/>
            <person name="Labutti K."/>
            <person name="Pangilinan J."/>
            <person name="Lipzen A."/>
            <person name="Riley R."/>
            <person name="Andreopoulos W."/>
            <person name="He G."/>
            <person name="Johnson J."/>
            <person name="Barry K.W."/>
            <person name="Grigoriev I.V."/>
            <person name="Nagy L."/>
            <person name="Hibbett D."/>
            <person name="Henrissat B."/>
            <person name="Matheny P.B."/>
            <person name="Labbe J."/>
            <person name="Martin F."/>
        </authorList>
    </citation>
    <scope>NUCLEOTIDE SEQUENCE</scope>
    <source>
        <strain evidence="1">HHB10654</strain>
    </source>
</reference>
<name>A0ACB8TB51_9AGAM</name>
<protein>
    <submittedName>
        <fullName evidence="1">Uncharacterized protein</fullName>
    </submittedName>
</protein>
<organism evidence="1 2">
    <name type="scientific">Artomyces pyxidatus</name>
    <dbReference type="NCBI Taxonomy" id="48021"/>
    <lineage>
        <taxon>Eukaryota</taxon>
        <taxon>Fungi</taxon>
        <taxon>Dikarya</taxon>
        <taxon>Basidiomycota</taxon>
        <taxon>Agaricomycotina</taxon>
        <taxon>Agaricomycetes</taxon>
        <taxon>Russulales</taxon>
        <taxon>Auriscalpiaceae</taxon>
        <taxon>Artomyces</taxon>
    </lineage>
</organism>